<feature type="domain" description="TauD/TfdA-like" evidence="4">
    <location>
        <begin position="23"/>
        <end position="86"/>
    </location>
</feature>
<dbReference type="PANTHER" id="PTHR10696:SF56">
    <property type="entry name" value="TAUD_TFDA-LIKE DOMAIN-CONTAINING PROTEIN"/>
    <property type="match status" value="1"/>
</dbReference>
<proteinExistence type="predicted"/>
<protein>
    <submittedName>
        <fullName evidence="5">Dapdiamide synthesis protein DdaC</fullName>
    </submittedName>
</protein>
<accession>A0AA35TTX3</accession>
<dbReference type="GO" id="GO:0016491">
    <property type="term" value="F:oxidoreductase activity"/>
    <property type="evidence" value="ECO:0007669"/>
    <property type="project" value="UniProtKB-KW"/>
</dbReference>
<evidence type="ECO:0000256" key="1">
    <source>
        <dbReference type="ARBA" id="ARBA00023002"/>
    </source>
</evidence>
<evidence type="ECO:0000256" key="3">
    <source>
        <dbReference type="SAM" id="SignalP"/>
    </source>
</evidence>
<dbReference type="GO" id="GO:0017000">
    <property type="term" value="P:antibiotic biosynthetic process"/>
    <property type="evidence" value="ECO:0007669"/>
    <property type="project" value="UniProtKB-KW"/>
</dbReference>
<reference evidence="5" key="1">
    <citation type="submission" date="2023-03" db="EMBL/GenBank/DDBJ databases">
        <authorList>
            <person name="Steffen K."/>
            <person name="Cardenas P."/>
        </authorList>
    </citation>
    <scope>NUCLEOTIDE SEQUENCE</scope>
</reference>
<keyword evidence="2" id="KW-0045">Antibiotic biosynthesis</keyword>
<gene>
    <name evidence="5" type="ORF">GBAR_LOCUS29334</name>
</gene>
<feature type="non-terminal residue" evidence="5">
    <location>
        <position position="1"/>
    </location>
</feature>
<feature type="chain" id="PRO_5041418545" evidence="3">
    <location>
        <begin position="20"/>
        <end position="103"/>
    </location>
</feature>
<organism evidence="5 6">
    <name type="scientific">Geodia barretti</name>
    <name type="common">Barrett's horny sponge</name>
    <dbReference type="NCBI Taxonomy" id="519541"/>
    <lineage>
        <taxon>Eukaryota</taxon>
        <taxon>Metazoa</taxon>
        <taxon>Porifera</taxon>
        <taxon>Demospongiae</taxon>
        <taxon>Heteroscleromorpha</taxon>
        <taxon>Tetractinellida</taxon>
        <taxon>Astrophorina</taxon>
        <taxon>Geodiidae</taxon>
        <taxon>Geodia</taxon>
    </lineage>
</organism>
<comment type="caution">
    <text evidence="5">The sequence shown here is derived from an EMBL/GenBank/DDBJ whole genome shotgun (WGS) entry which is preliminary data.</text>
</comment>
<dbReference type="InterPro" id="IPR050411">
    <property type="entry name" value="AlphaKG_dependent_hydroxylases"/>
</dbReference>
<feature type="signal peptide" evidence="3">
    <location>
        <begin position="1"/>
        <end position="19"/>
    </location>
</feature>
<sequence length="103" mass="12151">RLLSWFFWFLKFWFFSVRGSSRVGFHTSFGDGSDIPEGHLEHVRDVVWKNMVFNHWKQGDVVMIDNFRISHGRQPFSGRRKIVVSWSQPYTKPSLHSIPAGTR</sequence>
<dbReference type="Gene3D" id="3.60.130.10">
    <property type="entry name" value="Clavaminate synthase-like"/>
    <property type="match status" value="1"/>
</dbReference>
<evidence type="ECO:0000313" key="6">
    <source>
        <dbReference type="Proteomes" id="UP001174909"/>
    </source>
</evidence>
<dbReference type="PANTHER" id="PTHR10696">
    <property type="entry name" value="GAMMA-BUTYROBETAINE HYDROXYLASE-RELATED"/>
    <property type="match status" value="1"/>
</dbReference>
<dbReference type="InterPro" id="IPR042098">
    <property type="entry name" value="TauD-like_sf"/>
</dbReference>
<keyword evidence="1" id="KW-0560">Oxidoreductase</keyword>
<keyword evidence="6" id="KW-1185">Reference proteome</keyword>
<keyword evidence="3" id="KW-0732">Signal</keyword>
<dbReference type="SUPFAM" id="SSF51197">
    <property type="entry name" value="Clavaminate synthase-like"/>
    <property type="match status" value="1"/>
</dbReference>
<evidence type="ECO:0000313" key="5">
    <source>
        <dbReference type="EMBL" id="CAI8053671.1"/>
    </source>
</evidence>
<dbReference type="InterPro" id="IPR003819">
    <property type="entry name" value="TauD/TfdA-like"/>
</dbReference>
<evidence type="ECO:0000256" key="2">
    <source>
        <dbReference type="ARBA" id="ARBA00023194"/>
    </source>
</evidence>
<name>A0AA35TTX3_GEOBA</name>
<dbReference type="Proteomes" id="UP001174909">
    <property type="component" value="Unassembled WGS sequence"/>
</dbReference>
<evidence type="ECO:0000259" key="4">
    <source>
        <dbReference type="Pfam" id="PF02668"/>
    </source>
</evidence>
<dbReference type="EMBL" id="CASHTH010004114">
    <property type="protein sequence ID" value="CAI8053671.1"/>
    <property type="molecule type" value="Genomic_DNA"/>
</dbReference>
<dbReference type="AlphaFoldDB" id="A0AA35TTX3"/>
<dbReference type="Pfam" id="PF02668">
    <property type="entry name" value="TauD"/>
    <property type="match status" value="1"/>
</dbReference>